<evidence type="ECO:0000313" key="2">
    <source>
        <dbReference type="EMBL" id="KAF9513262.1"/>
    </source>
</evidence>
<comment type="caution">
    <text evidence="2">The sequence shown here is derived from an EMBL/GenBank/DDBJ whole genome shotgun (WGS) entry which is preliminary data.</text>
</comment>
<dbReference type="EMBL" id="MU128975">
    <property type="protein sequence ID" value="KAF9513262.1"/>
    <property type="molecule type" value="Genomic_DNA"/>
</dbReference>
<gene>
    <name evidence="2" type="ORF">BS47DRAFT_1344510</name>
</gene>
<feature type="chain" id="PRO_5040371366" description="Ser-Thr-rich glycosyl-phosphatidyl-inositol-anchored membrane family-domain-containing protein" evidence="1">
    <location>
        <begin position="18"/>
        <end position="204"/>
    </location>
</feature>
<protein>
    <recommendedName>
        <fullName evidence="4">Ser-Thr-rich glycosyl-phosphatidyl-inositol-anchored membrane family-domain-containing protein</fullName>
    </recommendedName>
</protein>
<dbReference type="OrthoDB" id="5420143at2759"/>
<organism evidence="2 3">
    <name type="scientific">Hydnum rufescens UP504</name>
    <dbReference type="NCBI Taxonomy" id="1448309"/>
    <lineage>
        <taxon>Eukaryota</taxon>
        <taxon>Fungi</taxon>
        <taxon>Dikarya</taxon>
        <taxon>Basidiomycota</taxon>
        <taxon>Agaricomycotina</taxon>
        <taxon>Agaricomycetes</taxon>
        <taxon>Cantharellales</taxon>
        <taxon>Hydnaceae</taxon>
        <taxon>Hydnum</taxon>
    </lineage>
</organism>
<proteinExistence type="predicted"/>
<accession>A0A9P6DTI4</accession>
<name>A0A9P6DTI4_9AGAM</name>
<feature type="signal peptide" evidence="1">
    <location>
        <begin position="1"/>
        <end position="17"/>
    </location>
</feature>
<dbReference type="Proteomes" id="UP000886523">
    <property type="component" value="Unassembled WGS sequence"/>
</dbReference>
<sequence>MRAASLLLAVLPLAASALQVITPSGWKGNTTVTLGWTWDSSDPPFSIELGNPNIHDGLLAQGPIAISNNVQPNTNNISFELPELPPGTGYFISLVAISDISTVYSTSASFNIASNPLTTTTTSFSTPRTSNAVSTNVAVSSTLTSGPVTTLLLNPSTTSSSSTSTAKSGATSILIRRHESVWSSPFATGALVSIGAFLAGLSVF</sequence>
<evidence type="ECO:0000313" key="3">
    <source>
        <dbReference type="Proteomes" id="UP000886523"/>
    </source>
</evidence>
<reference evidence="2" key="1">
    <citation type="journal article" date="2020" name="Nat. Commun.">
        <title>Large-scale genome sequencing of mycorrhizal fungi provides insights into the early evolution of symbiotic traits.</title>
        <authorList>
            <person name="Miyauchi S."/>
            <person name="Kiss E."/>
            <person name="Kuo A."/>
            <person name="Drula E."/>
            <person name="Kohler A."/>
            <person name="Sanchez-Garcia M."/>
            <person name="Morin E."/>
            <person name="Andreopoulos B."/>
            <person name="Barry K.W."/>
            <person name="Bonito G."/>
            <person name="Buee M."/>
            <person name="Carver A."/>
            <person name="Chen C."/>
            <person name="Cichocki N."/>
            <person name="Clum A."/>
            <person name="Culley D."/>
            <person name="Crous P.W."/>
            <person name="Fauchery L."/>
            <person name="Girlanda M."/>
            <person name="Hayes R.D."/>
            <person name="Keri Z."/>
            <person name="LaButti K."/>
            <person name="Lipzen A."/>
            <person name="Lombard V."/>
            <person name="Magnuson J."/>
            <person name="Maillard F."/>
            <person name="Murat C."/>
            <person name="Nolan M."/>
            <person name="Ohm R.A."/>
            <person name="Pangilinan J."/>
            <person name="Pereira M.F."/>
            <person name="Perotto S."/>
            <person name="Peter M."/>
            <person name="Pfister S."/>
            <person name="Riley R."/>
            <person name="Sitrit Y."/>
            <person name="Stielow J.B."/>
            <person name="Szollosi G."/>
            <person name="Zifcakova L."/>
            <person name="Stursova M."/>
            <person name="Spatafora J.W."/>
            <person name="Tedersoo L."/>
            <person name="Vaario L.M."/>
            <person name="Yamada A."/>
            <person name="Yan M."/>
            <person name="Wang P."/>
            <person name="Xu J."/>
            <person name="Bruns T."/>
            <person name="Baldrian P."/>
            <person name="Vilgalys R."/>
            <person name="Dunand C."/>
            <person name="Henrissat B."/>
            <person name="Grigoriev I.V."/>
            <person name="Hibbett D."/>
            <person name="Nagy L.G."/>
            <person name="Martin F.M."/>
        </authorList>
    </citation>
    <scope>NUCLEOTIDE SEQUENCE</scope>
    <source>
        <strain evidence="2">UP504</strain>
    </source>
</reference>
<evidence type="ECO:0000256" key="1">
    <source>
        <dbReference type="SAM" id="SignalP"/>
    </source>
</evidence>
<keyword evidence="3" id="KW-1185">Reference proteome</keyword>
<dbReference type="AlphaFoldDB" id="A0A9P6DTI4"/>
<keyword evidence="1" id="KW-0732">Signal</keyword>
<evidence type="ECO:0008006" key="4">
    <source>
        <dbReference type="Google" id="ProtNLM"/>
    </source>
</evidence>